<evidence type="ECO:0000313" key="5">
    <source>
        <dbReference type="Proteomes" id="UP000199306"/>
    </source>
</evidence>
<reference evidence="4 5" key="1">
    <citation type="submission" date="2016-10" db="EMBL/GenBank/DDBJ databases">
        <authorList>
            <person name="de Groot N.N."/>
        </authorList>
    </citation>
    <scope>NUCLEOTIDE SEQUENCE [LARGE SCALE GENOMIC DNA]</scope>
    <source>
        <strain evidence="5">E92,LMG 26720,CCM 7988</strain>
    </source>
</reference>
<evidence type="ECO:0000259" key="3">
    <source>
        <dbReference type="PROSITE" id="PS50930"/>
    </source>
</evidence>
<dbReference type="SMART" id="SM00850">
    <property type="entry name" value="LytTR"/>
    <property type="match status" value="1"/>
</dbReference>
<dbReference type="InterPro" id="IPR007492">
    <property type="entry name" value="LytTR_DNA-bd_dom"/>
</dbReference>
<feature type="modified residue" description="4-aspartylphosphate" evidence="1">
    <location>
        <position position="53"/>
    </location>
</feature>
<dbReference type="GO" id="GO:0000156">
    <property type="term" value="F:phosphorelay response regulator activity"/>
    <property type="evidence" value="ECO:0007669"/>
    <property type="project" value="InterPro"/>
</dbReference>
<dbReference type="EMBL" id="FOXH01000006">
    <property type="protein sequence ID" value="SFP85531.1"/>
    <property type="molecule type" value="Genomic_DNA"/>
</dbReference>
<dbReference type="AlphaFoldDB" id="A0A1I5TRJ7"/>
<dbReference type="STRING" id="1079859.SAMN04515674_106164"/>
<feature type="domain" description="Response regulatory" evidence="2">
    <location>
        <begin position="2"/>
        <end position="113"/>
    </location>
</feature>
<proteinExistence type="predicted"/>
<gene>
    <name evidence="4" type="ORF">SAMN04515674_106164</name>
</gene>
<keyword evidence="4" id="KW-0238">DNA-binding</keyword>
<feature type="domain" description="HTH LytTR-type" evidence="3">
    <location>
        <begin position="136"/>
        <end position="207"/>
    </location>
</feature>
<dbReference type="RefSeq" id="WP_092017354.1">
    <property type="nucleotide sequence ID" value="NZ_FOXH01000006.1"/>
</dbReference>
<dbReference type="GO" id="GO:0003677">
    <property type="term" value="F:DNA binding"/>
    <property type="evidence" value="ECO:0007669"/>
    <property type="project" value="UniProtKB-KW"/>
</dbReference>
<dbReference type="Pfam" id="PF04397">
    <property type="entry name" value="LytTR"/>
    <property type="match status" value="1"/>
</dbReference>
<dbReference type="InterPro" id="IPR011006">
    <property type="entry name" value="CheY-like_superfamily"/>
</dbReference>
<dbReference type="InterPro" id="IPR001789">
    <property type="entry name" value="Sig_transdc_resp-reg_receiver"/>
</dbReference>
<evidence type="ECO:0000256" key="1">
    <source>
        <dbReference type="PROSITE-ProRule" id="PRU00169"/>
    </source>
</evidence>
<dbReference type="PROSITE" id="PS50110">
    <property type="entry name" value="RESPONSE_REGULATORY"/>
    <property type="match status" value="1"/>
</dbReference>
<dbReference type="Gene3D" id="2.40.50.1020">
    <property type="entry name" value="LytTr DNA-binding domain"/>
    <property type="match status" value="1"/>
</dbReference>
<sequence length="243" mass="27409">MRCIVVDDEQSALEVLTTFIEQTPFLELVIATTNPIDAIGILQKQSVDVLFLDIHMPQISGLNVAKLVKGKTKVIFTTAYSDHAVDAFDLEAIDYLTKPISYDRFLRAVQKAMNSTSGEGPAITHEKSKEEDFLLIKTENKGKFIKVNVKDIAFVEGLKNYISIYTKEERVITLMNMKDLEERLPSDSFMRVHKSYIISLDKIKMIDGNQIFLHEVKGAVPLGESYRNPFFDALNAKVMGGKK</sequence>
<protein>
    <submittedName>
        <fullName evidence="4">DNA-binding response regulator, LytR/AlgR family</fullName>
    </submittedName>
</protein>
<keyword evidence="5" id="KW-1185">Reference proteome</keyword>
<dbReference type="OrthoDB" id="1646880at2"/>
<accession>A0A1I5TRJ7</accession>
<evidence type="ECO:0000313" key="4">
    <source>
        <dbReference type="EMBL" id="SFP85531.1"/>
    </source>
</evidence>
<keyword evidence="1" id="KW-0597">Phosphoprotein</keyword>
<dbReference type="Gene3D" id="3.40.50.2300">
    <property type="match status" value="1"/>
</dbReference>
<evidence type="ECO:0000259" key="2">
    <source>
        <dbReference type="PROSITE" id="PS50110"/>
    </source>
</evidence>
<dbReference type="PANTHER" id="PTHR37299:SF1">
    <property type="entry name" value="STAGE 0 SPORULATION PROTEIN A HOMOLOG"/>
    <property type="match status" value="1"/>
</dbReference>
<organism evidence="4 5">
    <name type="scientific">Pseudarcicella hirudinis</name>
    <dbReference type="NCBI Taxonomy" id="1079859"/>
    <lineage>
        <taxon>Bacteria</taxon>
        <taxon>Pseudomonadati</taxon>
        <taxon>Bacteroidota</taxon>
        <taxon>Cytophagia</taxon>
        <taxon>Cytophagales</taxon>
        <taxon>Flectobacillaceae</taxon>
        <taxon>Pseudarcicella</taxon>
    </lineage>
</organism>
<dbReference type="InterPro" id="IPR046947">
    <property type="entry name" value="LytR-like"/>
</dbReference>
<dbReference type="SUPFAM" id="SSF52172">
    <property type="entry name" value="CheY-like"/>
    <property type="match status" value="1"/>
</dbReference>
<dbReference type="Pfam" id="PF00072">
    <property type="entry name" value="Response_reg"/>
    <property type="match status" value="1"/>
</dbReference>
<name>A0A1I5TRJ7_9BACT</name>
<dbReference type="PANTHER" id="PTHR37299">
    <property type="entry name" value="TRANSCRIPTIONAL REGULATOR-RELATED"/>
    <property type="match status" value="1"/>
</dbReference>
<dbReference type="Proteomes" id="UP000199306">
    <property type="component" value="Unassembled WGS sequence"/>
</dbReference>
<dbReference type="SMART" id="SM00448">
    <property type="entry name" value="REC"/>
    <property type="match status" value="1"/>
</dbReference>
<dbReference type="PROSITE" id="PS50930">
    <property type="entry name" value="HTH_LYTTR"/>
    <property type="match status" value="1"/>
</dbReference>